<name>A0A2M3ZTA1_9DIPT</name>
<proteinExistence type="predicted"/>
<sequence>MAYSSLPRPAAAVTVLLLLQDERVIHCCQQSQKTEKQKKSNQNWHWRSRCSLESVSCAAKQRCLHCRPSNPFRSS</sequence>
<evidence type="ECO:0000313" key="1">
    <source>
        <dbReference type="EMBL" id="MBW31771.1"/>
    </source>
</evidence>
<protein>
    <submittedName>
        <fullName evidence="1">Putative secreted peptide</fullName>
    </submittedName>
</protein>
<organism evidence="1">
    <name type="scientific">Anopheles braziliensis</name>
    <dbReference type="NCBI Taxonomy" id="58242"/>
    <lineage>
        <taxon>Eukaryota</taxon>
        <taxon>Metazoa</taxon>
        <taxon>Ecdysozoa</taxon>
        <taxon>Arthropoda</taxon>
        <taxon>Hexapoda</taxon>
        <taxon>Insecta</taxon>
        <taxon>Pterygota</taxon>
        <taxon>Neoptera</taxon>
        <taxon>Endopterygota</taxon>
        <taxon>Diptera</taxon>
        <taxon>Nematocera</taxon>
        <taxon>Culicoidea</taxon>
        <taxon>Culicidae</taxon>
        <taxon>Anophelinae</taxon>
        <taxon>Anopheles</taxon>
    </lineage>
</organism>
<dbReference type="EMBL" id="GGFM01011020">
    <property type="protein sequence ID" value="MBW31771.1"/>
    <property type="molecule type" value="Transcribed_RNA"/>
</dbReference>
<reference evidence="1" key="1">
    <citation type="submission" date="2018-01" db="EMBL/GenBank/DDBJ databases">
        <title>An insight into the sialome of Amazonian anophelines.</title>
        <authorList>
            <person name="Ribeiro J.M."/>
            <person name="Scarpassa V."/>
            <person name="Calvo E."/>
        </authorList>
    </citation>
    <scope>NUCLEOTIDE SEQUENCE</scope>
    <source>
        <tissue evidence="1">Salivary glands</tissue>
    </source>
</reference>
<accession>A0A2M3ZTA1</accession>
<dbReference type="AlphaFoldDB" id="A0A2M3ZTA1"/>